<dbReference type="AlphaFoldDB" id="A0A5C3QQL3"/>
<gene>
    <name evidence="4" type="ORF">BDV98DRAFT_526210</name>
</gene>
<dbReference type="InterPro" id="IPR050216">
    <property type="entry name" value="LRR_domain-containing"/>
</dbReference>
<dbReference type="EMBL" id="ML178819">
    <property type="protein sequence ID" value="TFL04273.1"/>
    <property type="molecule type" value="Genomic_DNA"/>
</dbReference>
<evidence type="ECO:0000256" key="2">
    <source>
        <dbReference type="ARBA" id="ARBA00022737"/>
    </source>
</evidence>
<protein>
    <recommendedName>
        <fullName evidence="6">Leucine-rich repeat-containing protein 40</fullName>
    </recommendedName>
</protein>
<dbReference type="Pfam" id="PF13855">
    <property type="entry name" value="LRR_8"/>
    <property type="match status" value="1"/>
</dbReference>
<dbReference type="PANTHER" id="PTHR48051:SF1">
    <property type="entry name" value="RAS SUPPRESSOR PROTEIN 1"/>
    <property type="match status" value="1"/>
</dbReference>
<evidence type="ECO:0000313" key="4">
    <source>
        <dbReference type="EMBL" id="TFL04273.1"/>
    </source>
</evidence>
<feature type="compositionally biased region" description="Low complexity" evidence="3">
    <location>
        <begin position="509"/>
        <end position="524"/>
    </location>
</feature>
<feature type="compositionally biased region" description="Polar residues" evidence="3">
    <location>
        <begin position="1"/>
        <end position="18"/>
    </location>
</feature>
<keyword evidence="1" id="KW-0433">Leucine-rich repeat</keyword>
<feature type="compositionally biased region" description="Low complexity" evidence="3">
    <location>
        <begin position="45"/>
        <end position="55"/>
    </location>
</feature>
<feature type="region of interest" description="Disordered" evidence="3">
    <location>
        <begin position="507"/>
        <end position="529"/>
    </location>
</feature>
<sequence>MSRLPQPSSSRQKTTTLAPPSDGVPRTRTKSTGPAAAPRSPVRPTAPTTSQPSTPVRSRMQAASKTPVGATQAAVSSPKVFPPYNAPKSPNLKNKTSTSKLSSPRPPSPTKPPGMSMREQIAHKRAEAKKALGKYSPQDAFFEIPPHARTPEMDDDPLGRAPLIKAIAKAKSTGSLNISMRGLPCVPTALFELHLNITPEKLGSVTEEPPVSEIENKGTWYGGPDLEILRASTNEIIEIQPELSMFGSLKIIDLHKNKLSSLPDTFADLCSLEILNLAENELTSLPSNIWALPSLTNLNISHNKLTSLPFNAPFLSHSSSSNKALSAGLFDREITRASSPCPSLLVLDGSFNQITAQSIDHQIPSSLTKCDISDNPLGDCQTLLLQLSHLLKLRELRLSKANLELSSLPSEPFSASAYPALALFDVEQTALSKEAVKTAFSLLGKELDFSFTVEPPENGALRLIVGRKVIKEAWEVEAEKRTSARARKFGLTEEEVRINFSAPKRAIGTSSLPPDAASTTASAPELRPKSPLKESWEVEMEQGLHTEAGRRKARAAAAQREIEKEAAIVAAARPSPNDLTGRDLYDSLTHTLTLPTSVPPTMSARHGRSISLAFTSGSVATERVEFSTLPTPTLPLEIIASQPFAHTLRVLVLNGRRFDKSFALPPSSNTPVLPFLEQLSLEGCNLNDSVPVTSGDSARENKPLLPLISSLFPSLRSLNLAYNNFTSSALEESDSTLSSLILASQEHNKPGLRVLELRGNKLTSLDAFASFASLHFKGNRVVGEWKLEELDIRDNEIPKLPAEMGLLPLEVFLVEGNTFRVPQRRVWEREGTRGLLSWLRGRLE</sequence>
<dbReference type="STRING" id="1884261.A0A5C3QQL3"/>
<name>A0A5C3QQL3_9AGAR</name>
<proteinExistence type="predicted"/>
<evidence type="ECO:0000313" key="5">
    <source>
        <dbReference type="Proteomes" id="UP000305067"/>
    </source>
</evidence>
<dbReference type="Pfam" id="PF13516">
    <property type="entry name" value="LRR_6"/>
    <property type="match status" value="1"/>
</dbReference>
<dbReference type="SMART" id="SM00369">
    <property type="entry name" value="LRR_TYP"/>
    <property type="match status" value="8"/>
</dbReference>
<organism evidence="4 5">
    <name type="scientific">Pterulicium gracile</name>
    <dbReference type="NCBI Taxonomy" id="1884261"/>
    <lineage>
        <taxon>Eukaryota</taxon>
        <taxon>Fungi</taxon>
        <taxon>Dikarya</taxon>
        <taxon>Basidiomycota</taxon>
        <taxon>Agaricomycotina</taxon>
        <taxon>Agaricomycetes</taxon>
        <taxon>Agaricomycetidae</taxon>
        <taxon>Agaricales</taxon>
        <taxon>Pleurotineae</taxon>
        <taxon>Pterulaceae</taxon>
        <taxon>Pterulicium</taxon>
    </lineage>
</organism>
<dbReference type="Gene3D" id="3.80.10.10">
    <property type="entry name" value="Ribonuclease Inhibitor"/>
    <property type="match status" value="2"/>
</dbReference>
<dbReference type="SMART" id="SM00364">
    <property type="entry name" value="LRR_BAC"/>
    <property type="match status" value="6"/>
</dbReference>
<accession>A0A5C3QQL3</accession>
<dbReference type="Proteomes" id="UP000305067">
    <property type="component" value="Unassembled WGS sequence"/>
</dbReference>
<evidence type="ECO:0008006" key="6">
    <source>
        <dbReference type="Google" id="ProtNLM"/>
    </source>
</evidence>
<feature type="non-terminal residue" evidence="4">
    <location>
        <position position="844"/>
    </location>
</feature>
<dbReference type="SUPFAM" id="SSF52047">
    <property type="entry name" value="RNI-like"/>
    <property type="match status" value="1"/>
</dbReference>
<dbReference type="InterPro" id="IPR001611">
    <property type="entry name" value="Leu-rich_rpt"/>
</dbReference>
<feature type="region of interest" description="Disordered" evidence="3">
    <location>
        <begin position="1"/>
        <end position="117"/>
    </location>
</feature>
<dbReference type="SUPFAM" id="SSF52058">
    <property type="entry name" value="L domain-like"/>
    <property type="match status" value="1"/>
</dbReference>
<dbReference type="OrthoDB" id="1517790at2759"/>
<dbReference type="PANTHER" id="PTHR48051">
    <property type="match status" value="1"/>
</dbReference>
<dbReference type="GO" id="GO:0005737">
    <property type="term" value="C:cytoplasm"/>
    <property type="evidence" value="ECO:0007669"/>
    <property type="project" value="TreeGrafter"/>
</dbReference>
<evidence type="ECO:0000256" key="1">
    <source>
        <dbReference type="ARBA" id="ARBA00022614"/>
    </source>
</evidence>
<dbReference type="PROSITE" id="PS51450">
    <property type="entry name" value="LRR"/>
    <property type="match status" value="3"/>
</dbReference>
<reference evidence="4 5" key="1">
    <citation type="journal article" date="2019" name="Nat. Ecol. Evol.">
        <title>Megaphylogeny resolves global patterns of mushroom evolution.</title>
        <authorList>
            <person name="Varga T."/>
            <person name="Krizsan K."/>
            <person name="Foldi C."/>
            <person name="Dima B."/>
            <person name="Sanchez-Garcia M."/>
            <person name="Sanchez-Ramirez S."/>
            <person name="Szollosi G.J."/>
            <person name="Szarkandi J.G."/>
            <person name="Papp V."/>
            <person name="Albert L."/>
            <person name="Andreopoulos W."/>
            <person name="Angelini C."/>
            <person name="Antonin V."/>
            <person name="Barry K.W."/>
            <person name="Bougher N.L."/>
            <person name="Buchanan P."/>
            <person name="Buyck B."/>
            <person name="Bense V."/>
            <person name="Catcheside P."/>
            <person name="Chovatia M."/>
            <person name="Cooper J."/>
            <person name="Damon W."/>
            <person name="Desjardin D."/>
            <person name="Finy P."/>
            <person name="Geml J."/>
            <person name="Haridas S."/>
            <person name="Hughes K."/>
            <person name="Justo A."/>
            <person name="Karasinski D."/>
            <person name="Kautmanova I."/>
            <person name="Kiss B."/>
            <person name="Kocsube S."/>
            <person name="Kotiranta H."/>
            <person name="LaButti K.M."/>
            <person name="Lechner B.E."/>
            <person name="Liimatainen K."/>
            <person name="Lipzen A."/>
            <person name="Lukacs Z."/>
            <person name="Mihaltcheva S."/>
            <person name="Morgado L.N."/>
            <person name="Niskanen T."/>
            <person name="Noordeloos M.E."/>
            <person name="Ohm R.A."/>
            <person name="Ortiz-Santana B."/>
            <person name="Ovrebo C."/>
            <person name="Racz N."/>
            <person name="Riley R."/>
            <person name="Savchenko A."/>
            <person name="Shiryaev A."/>
            <person name="Soop K."/>
            <person name="Spirin V."/>
            <person name="Szebenyi C."/>
            <person name="Tomsovsky M."/>
            <person name="Tulloss R.E."/>
            <person name="Uehling J."/>
            <person name="Grigoriev I.V."/>
            <person name="Vagvolgyi C."/>
            <person name="Papp T."/>
            <person name="Martin F.M."/>
            <person name="Miettinen O."/>
            <person name="Hibbett D.S."/>
            <person name="Nagy L.G."/>
        </authorList>
    </citation>
    <scope>NUCLEOTIDE SEQUENCE [LARGE SCALE GENOMIC DNA]</scope>
    <source>
        <strain evidence="4 5">CBS 309.79</strain>
    </source>
</reference>
<keyword evidence="5" id="KW-1185">Reference proteome</keyword>
<dbReference type="InterPro" id="IPR032675">
    <property type="entry name" value="LRR_dom_sf"/>
</dbReference>
<dbReference type="InterPro" id="IPR003591">
    <property type="entry name" value="Leu-rich_rpt_typical-subtyp"/>
</dbReference>
<keyword evidence="2" id="KW-0677">Repeat</keyword>
<evidence type="ECO:0000256" key="3">
    <source>
        <dbReference type="SAM" id="MobiDB-lite"/>
    </source>
</evidence>
<feature type="compositionally biased region" description="Low complexity" evidence="3">
    <location>
        <begin position="91"/>
        <end position="103"/>
    </location>
</feature>